<comment type="caution">
    <text evidence="9">The sequence shown here is derived from an EMBL/GenBank/DDBJ whole genome shotgun (WGS) entry which is preliminary data.</text>
</comment>
<dbReference type="NCBIfam" id="TIGR03625">
    <property type="entry name" value="L3_bact"/>
    <property type="match status" value="1"/>
</dbReference>
<dbReference type="Gene3D" id="2.40.30.10">
    <property type="entry name" value="Translation factors"/>
    <property type="match status" value="1"/>
</dbReference>
<keyword evidence="5 7" id="KW-0687">Ribonucleoprotein</keyword>
<evidence type="ECO:0000256" key="3">
    <source>
        <dbReference type="ARBA" id="ARBA00022884"/>
    </source>
</evidence>
<evidence type="ECO:0000256" key="1">
    <source>
        <dbReference type="ARBA" id="ARBA00006540"/>
    </source>
</evidence>
<name>A0A2G9YDP2_9BACT</name>
<keyword evidence="3 7" id="KW-0694">RNA-binding</keyword>
<dbReference type="Proteomes" id="UP000231480">
    <property type="component" value="Unassembled WGS sequence"/>
</dbReference>
<dbReference type="InterPro" id="IPR019927">
    <property type="entry name" value="Ribosomal_uL3_bac/org-type"/>
</dbReference>
<evidence type="ECO:0000256" key="8">
    <source>
        <dbReference type="SAM" id="MobiDB-lite"/>
    </source>
</evidence>
<comment type="function">
    <text evidence="7">One of the primary rRNA binding proteins, it binds directly near the 3'-end of the 23S rRNA, where it nucleates assembly of the 50S subunit.</text>
</comment>
<dbReference type="HAMAP" id="MF_01325_B">
    <property type="entry name" value="Ribosomal_uL3_B"/>
    <property type="match status" value="1"/>
</dbReference>
<organism evidence="9 10">
    <name type="scientific">Candidatus Portnoybacteria bacterium CG23_combo_of_CG06-09_8_20_14_all_37_13</name>
    <dbReference type="NCBI Taxonomy" id="1974819"/>
    <lineage>
        <taxon>Bacteria</taxon>
        <taxon>Candidatus Portnoyibacteriota</taxon>
    </lineage>
</organism>
<comment type="subunit">
    <text evidence="7">Part of the 50S ribosomal subunit. Forms a cluster with proteins L14 and L19.</text>
</comment>
<dbReference type="FunFam" id="2.40.30.10:FF:000004">
    <property type="entry name" value="50S ribosomal protein L3"/>
    <property type="match status" value="1"/>
</dbReference>
<dbReference type="GO" id="GO:0022625">
    <property type="term" value="C:cytosolic large ribosomal subunit"/>
    <property type="evidence" value="ECO:0007669"/>
    <property type="project" value="TreeGrafter"/>
</dbReference>
<dbReference type="GO" id="GO:0006412">
    <property type="term" value="P:translation"/>
    <property type="evidence" value="ECO:0007669"/>
    <property type="project" value="UniProtKB-UniRule"/>
</dbReference>
<accession>A0A2G9YDP2</accession>
<keyword evidence="2 7" id="KW-0699">rRNA-binding</keyword>
<dbReference type="FunFam" id="3.30.160.810:FF:000001">
    <property type="entry name" value="50S ribosomal protein L3"/>
    <property type="match status" value="1"/>
</dbReference>
<dbReference type="Pfam" id="PF00297">
    <property type="entry name" value="Ribosomal_L3"/>
    <property type="match status" value="1"/>
</dbReference>
<evidence type="ECO:0000256" key="7">
    <source>
        <dbReference type="HAMAP-Rule" id="MF_01325"/>
    </source>
</evidence>
<dbReference type="GO" id="GO:0019843">
    <property type="term" value="F:rRNA binding"/>
    <property type="evidence" value="ECO:0007669"/>
    <property type="project" value="UniProtKB-UniRule"/>
</dbReference>
<evidence type="ECO:0000256" key="5">
    <source>
        <dbReference type="ARBA" id="ARBA00023274"/>
    </source>
</evidence>
<gene>
    <name evidence="7" type="primary">rplC</name>
    <name evidence="9" type="ORF">COX44_00340</name>
</gene>
<feature type="region of interest" description="Disordered" evidence="8">
    <location>
        <begin position="214"/>
        <end position="249"/>
    </location>
</feature>
<keyword evidence="4 7" id="KW-0689">Ribosomal protein</keyword>
<evidence type="ECO:0000256" key="6">
    <source>
        <dbReference type="ARBA" id="ARBA00035243"/>
    </source>
</evidence>
<reference evidence="9 10" key="1">
    <citation type="submission" date="2017-09" db="EMBL/GenBank/DDBJ databases">
        <title>Depth-based differentiation of microbial function through sediment-hosted aquifers and enrichment of novel symbionts in the deep terrestrial subsurface.</title>
        <authorList>
            <person name="Probst A.J."/>
            <person name="Ladd B."/>
            <person name="Jarett J.K."/>
            <person name="Geller-Mcgrath D.E."/>
            <person name="Sieber C.M."/>
            <person name="Emerson J.B."/>
            <person name="Anantharaman K."/>
            <person name="Thomas B.C."/>
            <person name="Malmstrom R."/>
            <person name="Stieglmeier M."/>
            <person name="Klingl A."/>
            <person name="Woyke T."/>
            <person name="Ryan C.M."/>
            <person name="Banfield J.F."/>
        </authorList>
    </citation>
    <scope>NUCLEOTIDE SEQUENCE [LARGE SCALE GENOMIC DNA]</scope>
    <source>
        <strain evidence="9">CG23_combo_of_CG06-09_8_20_14_all_37_13</strain>
    </source>
</reference>
<dbReference type="InterPro" id="IPR000597">
    <property type="entry name" value="Ribosomal_uL3"/>
</dbReference>
<dbReference type="AlphaFoldDB" id="A0A2G9YDP2"/>
<dbReference type="PANTHER" id="PTHR11229:SF16">
    <property type="entry name" value="LARGE RIBOSOMAL SUBUNIT PROTEIN UL3C"/>
    <property type="match status" value="1"/>
</dbReference>
<dbReference type="Gene3D" id="3.30.160.810">
    <property type="match status" value="1"/>
</dbReference>
<dbReference type="SUPFAM" id="SSF50447">
    <property type="entry name" value="Translation proteins"/>
    <property type="match status" value="1"/>
</dbReference>
<protein>
    <recommendedName>
        <fullName evidence="6 7">Large ribosomal subunit protein uL3</fullName>
    </recommendedName>
</protein>
<dbReference type="InterPro" id="IPR009000">
    <property type="entry name" value="Transl_B-barrel_sf"/>
</dbReference>
<evidence type="ECO:0000256" key="4">
    <source>
        <dbReference type="ARBA" id="ARBA00022980"/>
    </source>
</evidence>
<sequence>MKFILGKKLGMSQIFDEQRKVIPVTLIEAGPCFVVQSKNKEKDGYQAFQIGFGEIRSKKVKKPQKGHFKKANLEKAFRYLREFAGNNLKVGDRIDVSIFHQGEIVKLTGVSKGKGFQGVVKRHGFSGFSATHGTKHGLRAPGSIGSSWPERVFKGRKMAGRMGHQKITVQGLKIAQVDKENNLLAVKGAVPGKKGTLLEIVAIKKIGTVEKEKEEKLVSELEKEEKEAQEKKGENKPEEPKDKKEGGQS</sequence>
<comment type="similarity">
    <text evidence="1 7">Belongs to the universal ribosomal protein uL3 family.</text>
</comment>
<evidence type="ECO:0000313" key="9">
    <source>
        <dbReference type="EMBL" id="PIP17348.1"/>
    </source>
</evidence>
<dbReference type="GO" id="GO:0003735">
    <property type="term" value="F:structural constituent of ribosome"/>
    <property type="evidence" value="ECO:0007669"/>
    <property type="project" value="UniProtKB-UniRule"/>
</dbReference>
<dbReference type="PANTHER" id="PTHR11229">
    <property type="entry name" value="50S RIBOSOMAL PROTEIN L3"/>
    <property type="match status" value="1"/>
</dbReference>
<evidence type="ECO:0000313" key="10">
    <source>
        <dbReference type="Proteomes" id="UP000231480"/>
    </source>
</evidence>
<evidence type="ECO:0000256" key="2">
    <source>
        <dbReference type="ARBA" id="ARBA00022730"/>
    </source>
</evidence>
<dbReference type="EMBL" id="PCRH01000009">
    <property type="protein sequence ID" value="PIP17348.1"/>
    <property type="molecule type" value="Genomic_DNA"/>
</dbReference>
<proteinExistence type="inferred from homology"/>